<gene>
    <name evidence="7" type="ORF">Tsubulata_034771</name>
</gene>
<dbReference type="GO" id="GO:0031418">
    <property type="term" value="F:L-ascorbic acid binding"/>
    <property type="evidence" value="ECO:0007669"/>
    <property type="project" value="UniProtKB-KW"/>
</dbReference>
<keyword evidence="8" id="KW-1185">Reference proteome</keyword>
<dbReference type="GO" id="GO:0016491">
    <property type="term" value="F:oxidoreductase activity"/>
    <property type="evidence" value="ECO:0007669"/>
    <property type="project" value="UniProtKB-KW"/>
</dbReference>
<evidence type="ECO:0000259" key="6">
    <source>
        <dbReference type="PROSITE" id="PS51471"/>
    </source>
</evidence>
<dbReference type="PANTHER" id="PTHR47991">
    <property type="entry name" value="OXOGLUTARATE/IRON-DEPENDENT DIOXYGENASE"/>
    <property type="match status" value="1"/>
</dbReference>
<evidence type="ECO:0000313" key="7">
    <source>
        <dbReference type="EMBL" id="KAJ4826784.1"/>
    </source>
</evidence>
<reference evidence="7" key="2">
    <citation type="journal article" date="2023" name="Plants (Basel)">
        <title>Annotation of the Turnera subulata (Passifloraceae) Draft Genome Reveals the S-Locus Evolved after the Divergence of Turneroideae from Passifloroideae in a Stepwise Manner.</title>
        <authorList>
            <person name="Henning P.M."/>
            <person name="Roalson E.H."/>
            <person name="Mir W."/>
            <person name="McCubbin A.G."/>
            <person name="Shore J.S."/>
        </authorList>
    </citation>
    <scope>NUCLEOTIDE SEQUENCE</scope>
    <source>
        <strain evidence="7">F60SS</strain>
    </source>
</reference>
<keyword evidence="4" id="KW-0560">Oxidoreductase</keyword>
<dbReference type="AlphaFoldDB" id="A0A9Q0J391"/>
<proteinExistence type="inferred from homology"/>
<dbReference type="Gene3D" id="2.60.120.330">
    <property type="entry name" value="B-lactam Antibiotic, Isopenicillin N Synthase, Chain"/>
    <property type="match status" value="2"/>
</dbReference>
<dbReference type="PROSITE" id="PS51471">
    <property type="entry name" value="FE2OG_OXY"/>
    <property type="match status" value="2"/>
</dbReference>
<organism evidence="7 8">
    <name type="scientific">Turnera subulata</name>
    <dbReference type="NCBI Taxonomy" id="218843"/>
    <lineage>
        <taxon>Eukaryota</taxon>
        <taxon>Viridiplantae</taxon>
        <taxon>Streptophyta</taxon>
        <taxon>Embryophyta</taxon>
        <taxon>Tracheophyta</taxon>
        <taxon>Spermatophyta</taxon>
        <taxon>Magnoliopsida</taxon>
        <taxon>eudicotyledons</taxon>
        <taxon>Gunneridae</taxon>
        <taxon>Pentapetalae</taxon>
        <taxon>rosids</taxon>
        <taxon>fabids</taxon>
        <taxon>Malpighiales</taxon>
        <taxon>Passifloraceae</taxon>
        <taxon>Turnera</taxon>
    </lineage>
</organism>
<dbReference type="Proteomes" id="UP001141552">
    <property type="component" value="Unassembled WGS sequence"/>
</dbReference>
<feature type="domain" description="Fe2OG dioxygenase" evidence="6">
    <location>
        <begin position="527"/>
        <end position="627"/>
    </location>
</feature>
<comment type="caution">
    <text evidence="7">The sequence shown here is derived from an EMBL/GenBank/DDBJ whole genome shotgun (WGS) entry which is preliminary data.</text>
</comment>
<dbReference type="InterPro" id="IPR044861">
    <property type="entry name" value="IPNS-like_FE2OG_OXY"/>
</dbReference>
<dbReference type="InterPro" id="IPR005123">
    <property type="entry name" value="Oxoglu/Fe-dep_dioxygenase_dom"/>
</dbReference>
<evidence type="ECO:0000256" key="5">
    <source>
        <dbReference type="ARBA" id="ARBA00023004"/>
    </source>
</evidence>
<dbReference type="EMBL" id="JAKUCV010006579">
    <property type="protein sequence ID" value="KAJ4826784.1"/>
    <property type="molecule type" value="Genomic_DNA"/>
</dbReference>
<dbReference type="InterPro" id="IPR026992">
    <property type="entry name" value="DIOX_N"/>
</dbReference>
<keyword evidence="5" id="KW-0408">Iron</keyword>
<dbReference type="InterPro" id="IPR027443">
    <property type="entry name" value="IPNS-like_sf"/>
</dbReference>
<evidence type="ECO:0000256" key="1">
    <source>
        <dbReference type="ARBA" id="ARBA00008056"/>
    </source>
</evidence>
<dbReference type="SUPFAM" id="SSF51197">
    <property type="entry name" value="Clavaminate synthase-like"/>
    <property type="match status" value="2"/>
</dbReference>
<evidence type="ECO:0000313" key="8">
    <source>
        <dbReference type="Proteomes" id="UP001141552"/>
    </source>
</evidence>
<evidence type="ECO:0000256" key="4">
    <source>
        <dbReference type="ARBA" id="ARBA00023002"/>
    </source>
</evidence>
<dbReference type="FunFam" id="2.60.120.330:FF:000001">
    <property type="entry name" value="Protein SRG1"/>
    <property type="match status" value="2"/>
</dbReference>
<dbReference type="GO" id="GO:0046872">
    <property type="term" value="F:metal ion binding"/>
    <property type="evidence" value="ECO:0007669"/>
    <property type="project" value="UniProtKB-KW"/>
</dbReference>
<reference evidence="7" key="1">
    <citation type="submission" date="2022-02" db="EMBL/GenBank/DDBJ databases">
        <authorList>
            <person name="Henning P.M."/>
            <person name="McCubbin A.G."/>
            <person name="Shore J.S."/>
        </authorList>
    </citation>
    <scope>NUCLEOTIDE SEQUENCE</scope>
    <source>
        <strain evidence="7">F60SS</strain>
        <tissue evidence="7">Leaves</tissue>
    </source>
</reference>
<evidence type="ECO:0000256" key="2">
    <source>
        <dbReference type="ARBA" id="ARBA00022723"/>
    </source>
</evidence>
<keyword evidence="3" id="KW-0847">Vitamin C</keyword>
<accession>A0A9Q0J391</accession>
<name>A0A9Q0J391_9ROSI</name>
<sequence length="677" mass="76385">MGTQVDKTEDYGGSIPVDNVQALASKNLKDIPSRYIRPENELDEISEDESLQIPVIDMDKLVGPNQSGHEDELSKLHFACKEWGFFQLTNHGVPQEVIEKMKVDVQEFFKLPLEKKLAYAQIPNSIEGYGQAFVVSDEQKLDWGDMLFLIAQPVYQRNMRFWPSVPHTFRETLDRYSSELQRTTEALLRLMAENLGLDPEELASQFDKGTQGVRINYYPPCEQANKVMGLTPHSDATALTLLLQVTDVLGLQIKKNGKWVPIKPIPGAFIINVGDIIEIMSNGKYRSIEHRAVVNPEKERLSVAAFHSPVIKATLCEEMGTQVDKIADFGASFPVDNVQALASMNLNDIPSRYIIPENEFDEISVDGSLQIPVIDMSKLVGPNQSGHEDELSKLHFACKEWGFFQLINHGMPKEAIENMKVDVQEFFKLPQEEKMSYARLPNSMEGYGQALVVSEEEKLEWSDRLFLTGQPVSQRNMRFWPTVPHSFRATLDRYSSELQKTHESLLRLMAVNLGLDPEELVSQLNEGRQGIRINYYPPCVQANKVIGATPHSDPTALTLLLQVNDVLGLQIKKDSKWVPIRPIPNALIINVGDIIEIMSNGEYRSIEHRAVVNPEKERVSVAAFHSPGTKAIVGPLPDLVKKSTANYKSISHEEYIRLIFSKKLEGKSLIDHMKSEK</sequence>
<dbReference type="Pfam" id="PF03171">
    <property type="entry name" value="2OG-FeII_Oxy"/>
    <property type="match status" value="2"/>
</dbReference>
<keyword evidence="2" id="KW-0479">Metal-binding</keyword>
<feature type="domain" description="Fe2OG dioxygenase" evidence="6">
    <location>
        <begin position="209"/>
        <end position="309"/>
    </location>
</feature>
<evidence type="ECO:0000256" key="3">
    <source>
        <dbReference type="ARBA" id="ARBA00022896"/>
    </source>
</evidence>
<protein>
    <recommendedName>
        <fullName evidence="6">Fe2OG dioxygenase domain-containing protein</fullName>
    </recommendedName>
</protein>
<dbReference type="InterPro" id="IPR050295">
    <property type="entry name" value="Plant_2OG-oxidoreductases"/>
</dbReference>
<comment type="similarity">
    <text evidence="1">Belongs to the iron/ascorbate-dependent oxidoreductase family.</text>
</comment>
<dbReference type="Pfam" id="PF14226">
    <property type="entry name" value="DIOX_N"/>
    <property type="match status" value="2"/>
</dbReference>
<dbReference type="OrthoDB" id="288590at2759"/>